<accession>A0A0D9WLQ0</accession>
<dbReference type="PANTHER" id="PTHR31589:SF219">
    <property type="entry name" value="OS06G0144400 PROTEIN"/>
    <property type="match status" value="1"/>
</dbReference>
<protein>
    <recommendedName>
        <fullName evidence="2">Neprosin PEP catalytic domain-containing protein</fullName>
    </recommendedName>
</protein>
<dbReference type="Gramene" id="LPERR06G02530.1">
    <property type="protein sequence ID" value="LPERR06G02530.1"/>
    <property type="gene ID" value="LPERR06G02530"/>
</dbReference>
<proteinExistence type="predicted"/>
<dbReference type="AlphaFoldDB" id="A0A0D9WLQ0"/>
<dbReference type="InterPro" id="IPR004314">
    <property type="entry name" value="Neprosin"/>
</dbReference>
<dbReference type="PANTHER" id="PTHR31589">
    <property type="entry name" value="PROTEIN, PUTATIVE (DUF239)-RELATED-RELATED"/>
    <property type="match status" value="1"/>
</dbReference>
<dbReference type="InterPro" id="IPR053168">
    <property type="entry name" value="Glutamic_endopeptidase"/>
</dbReference>
<dbReference type="EnsemblPlants" id="LPERR06G02530.1">
    <property type="protein sequence ID" value="LPERR06G02530.1"/>
    <property type="gene ID" value="LPERR06G02530"/>
</dbReference>
<keyword evidence="4" id="KW-1185">Reference proteome</keyword>
<feature type="chain" id="PRO_5002349174" description="Neprosin PEP catalytic domain-containing protein" evidence="1">
    <location>
        <begin position="27"/>
        <end position="393"/>
    </location>
</feature>
<dbReference type="HOGENOM" id="CLU_030538_1_1_1"/>
<evidence type="ECO:0000256" key="1">
    <source>
        <dbReference type="SAM" id="SignalP"/>
    </source>
</evidence>
<keyword evidence="1" id="KW-0732">Signal</keyword>
<dbReference type="PROSITE" id="PS52045">
    <property type="entry name" value="NEPROSIN_PEP_CD"/>
    <property type="match status" value="1"/>
</dbReference>
<dbReference type="Pfam" id="PF14365">
    <property type="entry name" value="Neprosin_AP"/>
    <property type="match status" value="1"/>
</dbReference>
<feature type="signal peptide" evidence="1">
    <location>
        <begin position="1"/>
        <end position="26"/>
    </location>
</feature>
<organism evidence="3 4">
    <name type="scientific">Leersia perrieri</name>
    <dbReference type="NCBI Taxonomy" id="77586"/>
    <lineage>
        <taxon>Eukaryota</taxon>
        <taxon>Viridiplantae</taxon>
        <taxon>Streptophyta</taxon>
        <taxon>Embryophyta</taxon>
        <taxon>Tracheophyta</taxon>
        <taxon>Spermatophyta</taxon>
        <taxon>Magnoliopsida</taxon>
        <taxon>Liliopsida</taxon>
        <taxon>Poales</taxon>
        <taxon>Poaceae</taxon>
        <taxon>BOP clade</taxon>
        <taxon>Oryzoideae</taxon>
        <taxon>Oryzeae</taxon>
        <taxon>Oryzinae</taxon>
        <taxon>Leersia</taxon>
    </lineage>
</organism>
<dbReference type="Proteomes" id="UP000032180">
    <property type="component" value="Chromosome 6"/>
</dbReference>
<name>A0A0D9WLQ0_9ORYZ</name>
<reference evidence="4" key="2">
    <citation type="submission" date="2013-12" db="EMBL/GenBank/DDBJ databases">
        <authorList>
            <person name="Yu Y."/>
            <person name="Lee S."/>
            <person name="de Baynast K."/>
            <person name="Wissotski M."/>
            <person name="Liu L."/>
            <person name="Talag J."/>
            <person name="Goicoechea J."/>
            <person name="Angelova A."/>
            <person name="Jetty R."/>
            <person name="Kudrna D."/>
            <person name="Golser W."/>
            <person name="Rivera L."/>
            <person name="Zhang J."/>
            <person name="Wing R."/>
        </authorList>
    </citation>
    <scope>NUCLEOTIDE SEQUENCE</scope>
</reference>
<dbReference type="eggNOG" id="ENOG502QVB2">
    <property type="taxonomic scope" value="Eukaryota"/>
</dbReference>
<sequence length="393" mass="42355">MEPTSTAAATTLFLVGVALLLVSDDGDVIDCVDMYQQPALKDVPGHKMQTIMKPTRSMKEIIASSGIATRTQGLHQTWRKRGSCPAGTVPIRRPSTNADPAAAERARRAFSSGHSHYSNQSATINDCPGNNITGILEVAAAYGTNGPYLGARAIVELWNLDVHPEELYMHYIMVAYTLDPGYTPGPSVDPPQNLTNQIIVGLVNDGGLNNNCFNLDCGGFHLVNSSHTVGSLWRGGISEPGGDKFGVTFGIHRTKNNCNLQEILGDPTNLVWWVSVMDEEIGYYPESLFRTRFQEVSYVELGGRVVDRRPGGKHTKTPMGSGMLVCGGSHFAGTIIEYQGVGANGEFFLDSVDRTVVTTPFCYNAQPVGFGIDRPGYYVAYGGPGGTSCDTYS</sequence>
<reference evidence="3" key="3">
    <citation type="submission" date="2015-04" db="UniProtKB">
        <authorList>
            <consortium name="EnsemblPlants"/>
        </authorList>
    </citation>
    <scope>IDENTIFICATION</scope>
</reference>
<evidence type="ECO:0000313" key="4">
    <source>
        <dbReference type="Proteomes" id="UP000032180"/>
    </source>
</evidence>
<evidence type="ECO:0000259" key="2">
    <source>
        <dbReference type="PROSITE" id="PS52045"/>
    </source>
</evidence>
<dbReference type="Pfam" id="PF03080">
    <property type="entry name" value="Neprosin"/>
    <property type="match status" value="1"/>
</dbReference>
<dbReference type="STRING" id="77586.A0A0D9WLQ0"/>
<dbReference type="InterPro" id="IPR025521">
    <property type="entry name" value="Neprosin_propep"/>
</dbReference>
<evidence type="ECO:0000313" key="3">
    <source>
        <dbReference type="EnsemblPlants" id="LPERR06G02530.1"/>
    </source>
</evidence>
<reference evidence="3 4" key="1">
    <citation type="submission" date="2012-08" db="EMBL/GenBank/DDBJ databases">
        <title>Oryza genome evolution.</title>
        <authorList>
            <person name="Wing R.A."/>
        </authorList>
    </citation>
    <scope>NUCLEOTIDE SEQUENCE</scope>
</reference>
<feature type="domain" description="Neprosin PEP catalytic" evidence="2">
    <location>
        <begin position="129"/>
        <end position="390"/>
    </location>
</feature>